<dbReference type="InterPro" id="IPR018483">
    <property type="entry name" value="Carb_kinase_FGGY_CS"/>
</dbReference>
<dbReference type="PIRSF" id="PIRSF000538">
    <property type="entry name" value="GlpK"/>
    <property type="match status" value="1"/>
</dbReference>
<dbReference type="InterPro" id="IPR050406">
    <property type="entry name" value="FGGY_Carb_Kinase"/>
</dbReference>
<dbReference type="InterPro" id="IPR018484">
    <property type="entry name" value="FGGY_N"/>
</dbReference>
<dbReference type="CDD" id="cd07770">
    <property type="entry name" value="ASKHA_NBD_FGGY_GntK"/>
    <property type="match status" value="1"/>
</dbReference>
<evidence type="ECO:0000259" key="6">
    <source>
        <dbReference type="Pfam" id="PF00370"/>
    </source>
</evidence>
<keyword evidence="3 5" id="KW-0808">Transferase</keyword>
<evidence type="ECO:0000256" key="1">
    <source>
        <dbReference type="ARBA" id="ARBA00009156"/>
    </source>
</evidence>
<feature type="domain" description="Carbohydrate kinase FGGY N-terminal" evidence="6">
    <location>
        <begin position="6"/>
        <end position="248"/>
    </location>
</feature>
<dbReference type="Pfam" id="PF00370">
    <property type="entry name" value="FGGY_N"/>
    <property type="match status" value="1"/>
</dbReference>
<dbReference type="EMBL" id="AODF01000020">
    <property type="protein sequence ID" value="EUJ30932.1"/>
    <property type="molecule type" value="Genomic_DNA"/>
</dbReference>
<dbReference type="InterPro" id="IPR000577">
    <property type="entry name" value="Carb_kinase_FGGY"/>
</dbReference>
<dbReference type="Gene3D" id="3.30.420.40">
    <property type="match status" value="2"/>
</dbReference>
<keyword evidence="9" id="KW-1185">Reference proteome</keyword>
<comment type="similarity">
    <text evidence="1 5">Belongs to the FGGY kinase family.</text>
</comment>
<evidence type="ECO:0000256" key="4">
    <source>
        <dbReference type="ARBA" id="ARBA00022777"/>
    </source>
</evidence>
<evidence type="ECO:0000313" key="8">
    <source>
        <dbReference type="EMBL" id="EUJ30932.1"/>
    </source>
</evidence>
<protein>
    <submittedName>
        <fullName evidence="8">Gluconate kinase</fullName>
    </submittedName>
</protein>
<feature type="domain" description="Carbohydrate kinase FGGY C-terminal" evidence="7">
    <location>
        <begin position="259"/>
        <end position="444"/>
    </location>
</feature>
<gene>
    <name evidence="8" type="ORF">MFLO_09562</name>
</gene>
<evidence type="ECO:0000256" key="3">
    <source>
        <dbReference type="ARBA" id="ARBA00022679"/>
    </source>
</evidence>
<dbReference type="PANTHER" id="PTHR43095">
    <property type="entry name" value="SUGAR KINASE"/>
    <property type="match status" value="1"/>
</dbReference>
<dbReference type="GO" id="GO:0016301">
    <property type="term" value="F:kinase activity"/>
    <property type="evidence" value="ECO:0007669"/>
    <property type="project" value="UniProtKB-KW"/>
</dbReference>
<name>A0ABN0REA4_9LIST</name>
<dbReference type="Pfam" id="PF02782">
    <property type="entry name" value="FGGY_C"/>
    <property type="match status" value="1"/>
</dbReference>
<dbReference type="Proteomes" id="UP000019249">
    <property type="component" value="Unassembled WGS sequence"/>
</dbReference>
<dbReference type="SUPFAM" id="SSF53067">
    <property type="entry name" value="Actin-like ATPase domain"/>
    <property type="match status" value="2"/>
</dbReference>
<proteinExistence type="inferred from homology"/>
<keyword evidence="2" id="KW-0597">Phosphoprotein</keyword>
<comment type="caution">
    <text evidence="8">The sequence shown here is derived from an EMBL/GenBank/DDBJ whole genome shotgun (WGS) entry which is preliminary data.</text>
</comment>
<evidence type="ECO:0000256" key="2">
    <source>
        <dbReference type="ARBA" id="ARBA00022553"/>
    </source>
</evidence>
<evidence type="ECO:0000256" key="5">
    <source>
        <dbReference type="RuleBase" id="RU003733"/>
    </source>
</evidence>
<dbReference type="InterPro" id="IPR018485">
    <property type="entry name" value="FGGY_C"/>
</dbReference>
<dbReference type="RefSeq" id="WP_036097487.1">
    <property type="nucleotide sequence ID" value="NZ_AODF01000020.1"/>
</dbReference>
<dbReference type="PANTHER" id="PTHR43095:SF2">
    <property type="entry name" value="GLUCONOKINASE"/>
    <property type="match status" value="1"/>
</dbReference>
<evidence type="ECO:0000313" key="9">
    <source>
        <dbReference type="Proteomes" id="UP000019249"/>
    </source>
</evidence>
<accession>A0ABN0REA4</accession>
<evidence type="ECO:0000259" key="7">
    <source>
        <dbReference type="Pfam" id="PF02782"/>
    </source>
</evidence>
<reference evidence="8 9" key="1">
    <citation type="journal article" date="2014" name="Int. J. Syst. Evol. Microbiol.">
        <title>Listeria floridensis sp. nov., Listeria aquatica sp. nov., Listeria cornellensis sp. nov., Listeria riparia sp. nov. and Listeria grandensis sp. nov., from agricultural and natural environments.</title>
        <authorList>
            <person name="den Bakker H.C."/>
            <person name="Warchocki S."/>
            <person name="Wright E.M."/>
            <person name="Allred A.F."/>
            <person name="Ahlstrom C."/>
            <person name="Manuel C.S."/>
            <person name="Stasiewicz M.J."/>
            <person name="Burrell A."/>
            <person name="Roof S."/>
            <person name="Strawn L."/>
            <person name="Fortes E.D."/>
            <person name="Nightingale K.K."/>
            <person name="Kephart D."/>
            <person name="Wiedmann M."/>
        </authorList>
    </citation>
    <scope>NUCLEOTIDE SEQUENCE [LARGE SCALE GENOMIC DNA]</scope>
    <source>
        <strain evidence="8 9">FSL S10-1187</strain>
    </source>
</reference>
<keyword evidence="4 5" id="KW-0418">Kinase</keyword>
<dbReference type="InterPro" id="IPR043129">
    <property type="entry name" value="ATPase_NBD"/>
</dbReference>
<organism evidence="8 9">
    <name type="scientific">Listeria floridensis FSL S10-1187</name>
    <dbReference type="NCBI Taxonomy" id="1265817"/>
    <lineage>
        <taxon>Bacteria</taxon>
        <taxon>Bacillati</taxon>
        <taxon>Bacillota</taxon>
        <taxon>Bacilli</taxon>
        <taxon>Bacillales</taxon>
        <taxon>Listeriaceae</taxon>
        <taxon>Listeria</taxon>
    </lineage>
</organism>
<sequence length="505" mass="55803">MSEFFMGVDIGTSSTKAVLFTDKGELVTRYAVHYELDTDATGKAELDPDEIVQAVAQAVWMVMEASRIERSELAAISFSAAMHSLILIDSENKPLTKCLTWADGRSASALERAKQRYELGGLYMTTGTPLHVMSPFAKLLWLNEVAPDKMHQAARVCGIKSYVLHELFGEWVIDAALASGTGFFNTKENIWEQTALDLVNLTEERLPQVVSEEYCLSGLKPGWAERLNVAQETNFIVGGSDGALASLGIQALGAQDVTVTVGTSGAVRKLGQAFLPDQQKRTFCYRLSEDYFVRGGAVNNGGKTVEWALRELAPAELKEQRDYRKLMEQAENISLGADGLLFFPYLLGERAPYWTSDIRGAFFGLAEWHTQAHMIRAVIEGVALNLYSVYQAISDPEDKLYVTGGIAAHPFWCQLLADVFGREVRVPHTIEGSSLGAAIVAMKALGKLTGLELPNKPEISASYRPNEVRHQNYRSLHDIFADASEAVIKTSHKIVRWQKEESDRS</sequence>
<dbReference type="PROSITE" id="PS00445">
    <property type="entry name" value="FGGY_KINASES_2"/>
    <property type="match status" value="1"/>
</dbReference>